<dbReference type="EMBL" id="WVTB01000063">
    <property type="protein sequence ID" value="KAF3802451.1"/>
    <property type="molecule type" value="Genomic_DNA"/>
</dbReference>
<dbReference type="InterPro" id="IPR002347">
    <property type="entry name" value="SDR_fam"/>
</dbReference>
<dbReference type="CDD" id="cd05339">
    <property type="entry name" value="17beta-HSDXI-like_SDR_c"/>
    <property type="match status" value="1"/>
</dbReference>
<evidence type="ECO:0000313" key="14">
    <source>
        <dbReference type="Proteomes" id="UP000613401"/>
    </source>
</evidence>
<keyword evidence="4" id="KW-0521">NADP</keyword>
<evidence type="ECO:0000256" key="1">
    <source>
        <dbReference type="ARBA" id="ARBA00004141"/>
    </source>
</evidence>
<evidence type="ECO:0000256" key="8">
    <source>
        <dbReference type="ARBA" id="ARBA00023136"/>
    </source>
</evidence>
<sequence>MASRATHRILRSLLLSIKSSRQAATRDRLYPSAIMSLLHPSLSRLRAADLAVITRQVLQSRSLRKPLSILAAFSLIYALNKALARWYLRTSSPWDWSKEIVLITGGSSGIGALLVRNLAARDIKVVTVDIQPPLTPLPPNVRFYQLDVTSPEAVRSVAQRIREDLGDPTVLVNNAGVGTGKPLLTETDEQVRRTFDVNIVAQFWMVREFLPAMVKADHGHVVTVASMASFLTLASNVGYSCSKAAALSLHEGLTQELRYRYNASNVCTSIIHPMFTRTPLIQLATAKGDFPADLLDPEDVADAITKQILRGRSGSVFLPGWCSLISGIQGFPTILQELIRGSKAHVLDGRSFAA</sequence>
<evidence type="ECO:0000256" key="5">
    <source>
        <dbReference type="ARBA" id="ARBA00022989"/>
    </source>
</evidence>
<dbReference type="GeneID" id="69010414"/>
<keyword evidence="5" id="KW-1133">Transmembrane helix</keyword>
<evidence type="ECO:0000256" key="6">
    <source>
        <dbReference type="ARBA" id="ARBA00023002"/>
    </source>
</evidence>
<evidence type="ECO:0000256" key="2">
    <source>
        <dbReference type="ARBA" id="ARBA00006484"/>
    </source>
</evidence>
<reference evidence="13" key="2">
    <citation type="submission" date="2020-03" db="EMBL/GenBank/DDBJ databases">
        <authorList>
            <person name="Fu F.-F."/>
            <person name="Chen J."/>
        </authorList>
    </citation>
    <scope>NUCLEOTIDE SEQUENCE</scope>
    <source>
        <strain evidence="13">Lc1</strain>
    </source>
</reference>
<name>A0A8H4CEH2_COLGL</name>
<gene>
    <name evidence="13" type="ORF">GCG54_00003254</name>
</gene>
<proteinExistence type="inferred from homology"/>
<evidence type="ECO:0000256" key="7">
    <source>
        <dbReference type="ARBA" id="ARBA00023098"/>
    </source>
</evidence>
<keyword evidence="8" id="KW-0472">Membrane</keyword>
<dbReference type="FunFam" id="3.40.50.720:FF:000131">
    <property type="entry name" value="Short-chain dehydrogenase/reductase 3"/>
    <property type="match status" value="1"/>
</dbReference>
<evidence type="ECO:0000256" key="12">
    <source>
        <dbReference type="RuleBase" id="RU000363"/>
    </source>
</evidence>
<dbReference type="AlphaFoldDB" id="A0A8H4CEH2"/>
<protein>
    <recommendedName>
        <fullName evidence="10">Short-chain dehydrogenase/reductase 3</fullName>
    </recommendedName>
    <alternativeName>
        <fullName evidence="11">Retinal short-chain dehydrogenase/reductase 1</fullName>
    </alternativeName>
</protein>
<evidence type="ECO:0000256" key="4">
    <source>
        <dbReference type="ARBA" id="ARBA00022857"/>
    </source>
</evidence>
<comment type="similarity">
    <text evidence="2 12">Belongs to the short-chain dehydrogenases/reductases (SDR) family.</text>
</comment>
<keyword evidence="3" id="KW-0812">Transmembrane</keyword>
<evidence type="ECO:0000256" key="11">
    <source>
        <dbReference type="ARBA" id="ARBA00082544"/>
    </source>
</evidence>
<evidence type="ECO:0000313" key="13">
    <source>
        <dbReference type="EMBL" id="KAF3802451.1"/>
    </source>
</evidence>
<evidence type="ECO:0000256" key="10">
    <source>
        <dbReference type="ARBA" id="ARBA00068717"/>
    </source>
</evidence>
<evidence type="ECO:0000256" key="9">
    <source>
        <dbReference type="ARBA" id="ARBA00059620"/>
    </source>
</evidence>
<dbReference type="GO" id="GO:0052650">
    <property type="term" value="F:all-trans-retinol dehydrogenase (NADP+) activity"/>
    <property type="evidence" value="ECO:0007669"/>
    <property type="project" value="UniProtKB-ARBA"/>
</dbReference>
<dbReference type="PRINTS" id="PR00081">
    <property type="entry name" value="GDHRDH"/>
</dbReference>
<dbReference type="Proteomes" id="UP000613401">
    <property type="component" value="Unassembled WGS sequence"/>
</dbReference>
<comment type="caution">
    <text evidence="13">The sequence shown here is derived from an EMBL/GenBank/DDBJ whole genome shotgun (WGS) entry which is preliminary data.</text>
</comment>
<dbReference type="Gene3D" id="3.40.50.720">
    <property type="entry name" value="NAD(P)-binding Rossmann-like Domain"/>
    <property type="match status" value="1"/>
</dbReference>
<keyword evidence="7" id="KW-0443">Lipid metabolism</keyword>
<keyword evidence="6" id="KW-0560">Oxidoreductase</keyword>
<dbReference type="PANTHER" id="PTHR24322:SF736">
    <property type="entry name" value="RETINOL DEHYDROGENASE 10"/>
    <property type="match status" value="1"/>
</dbReference>
<accession>A0A8H4CEH2</accession>
<dbReference type="Pfam" id="PF00106">
    <property type="entry name" value="adh_short"/>
    <property type="match status" value="1"/>
</dbReference>
<evidence type="ECO:0000256" key="3">
    <source>
        <dbReference type="ARBA" id="ARBA00022692"/>
    </source>
</evidence>
<dbReference type="SUPFAM" id="SSF51735">
    <property type="entry name" value="NAD(P)-binding Rossmann-fold domains"/>
    <property type="match status" value="1"/>
</dbReference>
<comment type="function">
    <text evidence="9">Catalyzes the reduction of all-trans-retinal to all-trans-retinol in the presence of NADPH.</text>
</comment>
<organism evidence="13 14">
    <name type="scientific">Colletotrichum gloeosporioides</name>
    <name type="common">Anthracnose fungus</name>
    <name type="synonym">Glomerella cingulata</name>
    <dbReference type="NCBI Taxonomy" id="474922"/>
    <lineage>
        <taxon>Eukaryota</taxon>
        <taxon>Fungi</taxon>
        <taxon>Dikarya</taxon>
        <taxon>Ascomycota</taxon>
        <taxon>Pezizomycotina</taxon>
        <taxon>Sordariomycetes</taxon>
        <taxon>Hypocreomycetidae</taxon>
        <taxon>Glomerellales</taxon>
        <taxon>Glomerellaceae</taxon>
        <taxon>Colletotrichum</taxon>
        <taxon>Colletotrichum gloeosporioides species complex</taxon>
    </lineage>
</organism>
<dbReference type="InterPro" id="IPR036291">
    <property type="entry name" value="NAD(P)-bd_dom_sf"/>
</dbReference>
<comment type="subcellular location">
    <subcellularLocation>
        <location evidence="1">Membrane</location>
        <topology evidence="1">Multi-pass membrane protein</topology>
    </subcellularLocation>
</comment>
<dbReference type="GO" id="GO:0016020">
    <property type="term" value="C:membrane"/>
    <property type="evidence" value="ECO:0007669"/>
    <property type="project" value="UniProtKB-SubCell"/>
</dbReference>
<reference evidence="13" key="1">
    <citation type="journal article" date="2020" name="Phytopathology">
        <title>Genome sequence and comparative analysis of Colletotrichum gloeosporioides isolated from Liriodendron leaves.</title>
        <authorList>
            <person name="Fu F.F."/>
            <person name="Hao Z."/>
            <person name="Wang P."/>
            <person name="Lu Y."/>
            <person name="Xue L.J."/>
            <person name="Wei G."/>
            <person name="Tian Y."/>
            <person name="Baishi H."/>
            <person name="Xu H."/>
            <person name="Shi J."/>
            <person name="Cheng T."/>
            <person name="Wang G."/>
            <person name="Yi Y."/>
            <person name="Chen J."/>
        </authorList>
    </citation>
    <scope>NUCLEOTIDE SEQUENCE</scope>
    <source>
        <strain evidence="13">Lc1</strain>
    </source>
</reference>
<dbReference type="PANTHER" id="PTHR24322">
    <property type="entry name" value="PKSB"/>
    <property type="match status" value="1"/>
</dbReference>
<keyword evidence="14" id="KW-1185">Reference proteome</keyword>
<dbReference type="RefSeq" id="XP_045261610.1">
    <property type="nucleotide sequence ID" value="XM_045403329.1"/>
</dbReference>
<dbReference type="PRINTS" id="PR00080">
    <property type="entry name" value="SDRFAMILY"/>
</dbReference>